<gene>
    <name evidence="1" type="ORF">D5086_0000059190</name>
</gene>
<accession>A0A4U5QPN9</accession>
<evidence type="ECO:0000313" key="1">
    <source>
        <dbReference type="EMBL" id="TKS12863.1"/>
    </source>
</evidence>
<comment type="caution">
    <text evidence="1">The sequence shown here is derived from an EMBL/GenBank/DDBJ whole genome shotgun (WGS) entry which is preliminary data.</text>
</comment>
<name>A0A4U5QPN9_POPAL</name>
<proteinExistence type="predicted"/>
<sequence length="179" mass="19987">MCGVLLQRISLHVWVRISPQLLGPLYAGMVLWCIRCWSDLGAALPSWVKVACSALTCFLFERLVDAWVEAAPECCRCEFGNVWSFTTMVLVAELVRVRLSPKMLAPPLLTWCSACCRSASYDCLVMTPIWVRLSPQMFGSLTWSCYGAAFSPTVDGLRLLRNVVDVNLAMCGVLLQWCL</sequence>
<protein>
    <submittedName>
        <fullName evidence="1">Uncharacterized protein</fullName>
    </submittedName>
</protein>
<dbReference type="AlphaFoldDB" id="A0A4U5QPN9"/>
<dbReference type="EMBL" id="RCHU01000144">
    <property type="protein sequence ID" value="TKS12863.1"/>
    <property type="molecule type" value="Genomic_DNA"/>
</dbReference>
<organism evidence="1">
    <name type="scientific">Populus alba</name>
    <name type="common">White poplar</name>
    <dbReference type="NCBI Taxonomy" id="43335"/>
    <lineage>
        <taxon>Eukaryota</taxon>
        <taxon>Viridiplantae</taxon>
        <taxon>Streptophyta</taxon>
        <taxon>Embryophyta</taxon>
        <taxon>Tracheophyta</taxon>
        <taxon>Spermatophyta</taxon>
        <taxon>Magnoliopsida</taxon>
        <taxon>eudicotyledons</taxon>
        <taxon>Gunneridae</taxon>
        <taxon>Pentapetalae</taxon>
        <taxon>rosids</taxon>
        <taxon>fabids</taxon>
        <taxon>Malpighiales</taxon>
        <taxon>Salicaceae</taxon>
        <taxon>Saliceae</taxon>
        <taxon>Populus</taxon>
    </lineage>
</organism>
<reference evidence="1" key="1">
    <citation type="submission" date="2018-10" db="EMBL/GenBank/DDBJ databases">
        <title>Population genomic analysis revealed the cold adaptation of white poplar.</title>
        <authorList>
            <person name="Liu Y.-J."/>
        </authorList>
    </citation>
    <scope>NUCLEOTIDE SEQUENCE [LARGE SCALE GENOMIC DNA]</scope>
    <source>
        <strain evidence="1">PAL-ZL1</strain>
    </source>
</reference>